<dbReference type="Proteomes" id="UP000292580">
    <property type="component" value="Unassembled WGS sequence"/>
</dbReference>
<name>A0A483CUJ1_9EURY</name>
<proteinExistence type="predicted"/>
<evidence type="ECO:0000259" key="2">
    <source>
        <dbReference type="Pfam" id="PF22665"/>
    </source>
</evidence>
<dbReference type="EMBL" id="PGCL01000002">
    <property type="protein sequence ID" value="TAJ44988.1"/>
    <property type="molecule type" value="Genomic_DNA"/>
</dbReference>
<organism evidence="3 4">
    <name type="scientific">Methanofollis fontis</name>
    <dbReference type="NCBI Taxonomy" id="2052832"/>
    <lineage>
        <taxon>Archaea</taxon>
        <taxon>Methanobacteriati</taxon>
        <taxon>Methanobacteriota</taxon>
        <taxon>Stenosarchaea group</taxon>
        <taxon>Methanomicrobia</taxon>
        <taxon>Methanomicrobiales</taxon>
        <taxon>Methanomicrobiaceae</taxon>
        <taxon>Methanofollis</taxon>
    </lineage>
</organism>
<accession>A0A483CUJ1</accession>
<sequence>MAGLQEIVHILPLGHEYDRAVAPFKKHSVDRVYILSVTKNTGNYADVMLERQIYFTGKVRTFFEKRKIETVQVEVELFDILEVMRHISAIIKEEHGNGNSVHLNVSACGRKTAIGAALAGMANGATVYYVSAETYALDYHSFEEHGLSICESGNTFAFENFEFDLPNSVCQKILIKLYQEDRGLRTTSIREFLHTEGVEGFEIHVDAIPSASKEVFKKDSSDKSVSKREESIAQAIKLEKKYLGPLERSGYIRRERSGRNNIIYITESGKYVACINGMI</sequence>
<evidence type="ECO:0000313" key="4">
    <source>
        <dbReference type="Proteomes" id="UP000292580"/>
    </source>
</evidence>
<dbReference type="RefSeq" id="WP_130646804.1">
    <property type="nucleotide sequence ID" value="NZ_PGCL01000002.1"/>
</dbReference>
<dbReference type="OrthoDB" id="142096at2157"/>
<dbReference type="InterPro" id="IPR036388">
    <property type="entry name" value="WH-like_DNA-bd_sf"/>
</dbReference>
<evidence type="ECO:0000259" key="1">
    <source>
        <dbReference type="Pfam" id="PF19810"/>
    </source>
</evidence>
<gene>
    <name evidence="3" type="ORF">CUJ86_06845</name>
</gene>
<dbReference type="Pfam" id="PF22665">
    <property type="entry name" value="WHD_DUF6293"/>
    <property type="match status" value="1"/>
</dbReference>
<evidence type="ECO:0000313" key="3">
    <source>
        <dbReference type="EMBL" id="TAJ44988.1"/>
    </source>
</evidence>
<comment type="caution">
    <text evidence="3">The sequence shown here is derived from an EMBL/GenBank/DDBJ whole genome shotgun (WGS) entry which is preliminary data.</text>
</comment>
<dbReference type="InterPro" id="IPR054162">
    <property type="entry name" value="DUF6293_C"/>
</dbReference>
<feature type="domain" description="HFX-2341-like N-terminal" evidence="1">
    <location>
        <begin position="8"/>
        <end position="135"/>
    </location>
</feature>
<feature type="domain" description="DUF6293" evidence="2">
    <location>
        <begin position="158"/>
        <end position="275"/>
    </location>
</feature>
<protein>
    <submittedName>
        <fullName evidence="3">Transcriptional regulator</fullName>
    </submittedName>
</protein>
<dbReference type="Gene3D" id="1.10.10.10">
    <property type="entry name" value="Winged helix-like DNA-binding domain superfamily/Winged helix DNA-binding domain"/>
    <property type="match status" value="1"/>
</dbReference>
<dbReference type="AlphaFoldDB" id="A0A483CUJ1"/>
<dbReference type="InterPro" id="IPR046260">
    <property type="entry name" value="HFX_2341-like_N"/>
</dbReference>
<dbReference type="Pfam" id="PF19810">
    <property type="entry name" value="HFX_2341_N"/>
    <property type="match status" value="1"/>
</dbReference>
<reference evidence="3 4" key="1">
    <citation type="submission" date="2017-11" db="EMBL/GenBank/DDBJ databases">
        <title>Isolation and Characterization of Methanofollis Species from Methane Seep Offshore SW Taiwan.</title>
        <authorList>
            <person name="Teng N.-H."/>
            <person name="Lai M.-C."/>
            <person name="Chen S.-C."/>
        </authorList>
    </citation>
    <scope>NUCLEOTIDE SEQUENCE [LARGE SCALE GENOMIC DNA]</scope>
    <source>
        <strain evidence="3 4">FWC-SCC2</strain>
    </source>
</reference>
<keyword evidence="4" id="KW-1185">Reference proteome</keyword>